<dbReference type="EMBL" id="VFQC01000001">
    <property type="protein sequence ID" value="TQN31696.1"/>
    <property type="molecule type" value="Genomic_DNA"/>
</dbReference>
<dbReference type="AlphaFoldDB" id="A0A543NIP0"/>
<accession>A0A543NIP0</accession>
<proteinExistence type="predicted"/>
<dbReference type="Proteomes" id="UP000317422">
    <property type="component" value="Unassembled WGS sequence"/>
</dbReference>
<protein>
    <submittedName>
        <fullName evidence="1">Uncharacterized protein</fullName>
    </submittedName>
</protein>
<name>A0A543NIP0_9ACTN</name>
<reference evidence="1 2" key="1">
    <citation type="submission" date="2019-06" db="EMBL/GenBank/DDBJ databases">
        <title>Sequencing the genomes of 1000 actinobacteria strains.</title>
        <authorList>
            <person name="Klenk H.-P."/>
        </authorList>
    </citation>
    <scope>NUCLEOTIDE SEQUENCE [LARGE SCALE GENOMIC DNA]</scope>
    <source>
        <strain evidence="1 2">DSM 45015</strain>
    </source>
</reference>
<organism evidence="1 2">
    <name type="scientific">Haloactinospora alba</name>
    <dbReference type="NCBI Taxonomy" id="405555"/>
    <lineage>
        <taxon>Bacteria</taxon>
        <taxon>Bacillati</taxon>
        <taxon>Actinomycetota</taxon>
        <taxon>Actinomycetes</taxon>
        <taxon>Streptosporangiales</taxon>
        <taxon>Nocardiopsidaceae</taxon>
        <taxon>Haloactinospora</taxon>
    </lineage>
</organism>
<gene>
    <name evidence="1" type="ORF">FHX37_1616</name>
</gene>
<evidence type="ECO:0000313" key="2">
    <source>
        <dbReference type="Proteomes" id="UP000317422"/>
    </source>
</evidence>
<sequence>MVINPIDEDAARAYCGALLQDLQDLAHTDGLTKAIAGWGAVVGV</sequence>
<dbReference type="RefSeq" id="WP_281288283.1">
    <property type="nucleotide sequence ID" value="NZ_VFQC01000001.1"/>
</dbReference>
<evidence type="ECO:0000313" key="1">
    <source>
        <dbReference type="EMBL" id="TQN31696.1"/>
    </source>
</evidence>
<comment type="caution">
    <text evidence="1">The sequence shown here is derived from an EMBL/GenBank/DDBJ whole genome shotgun (WGS) entry which is preliminary data.</text>
</comment>
<keyword evidence="2" id="KW-1185">Reference proteome</keyword>